<sequence length="917" mass="102905">MEDTSDMDLDYSYDRDVSRRNNNVATPALSGVGDQSSVGGSPMDWTTNLLGDHEQPPASMPTLTTHHSSNLVYKPLFSPRTAANYERGQLLFGEGPHADSHKKSGKKHFKNACLGSRTPDYSEETQARKKRVEYEPASSLFSRIFANVGVWVEKAKDRGRAVIRQIVGEDDQPEYIVFVPTGSEYSNKRRIVNTRRLMPGSYPSESPTSERSQSTTSPDTGKISNSKFITYNHAKHNPTPSLQTSNVPTGFTSSVQYSNRKIKYLFNKSKSKEGQHAKLQPKANKINKTESQTGNQVTRPEDNISNQTESQTGNHITYSAPGLPSTSQNVQGPFDLSLKRAHDSAETMAENGSQDKTQSKNIAAGRLMNRSPLRDALKKRFDPIPPQRMRIPKGTIISDPMSIKEDETVFTSTMNTAQSPRVSENEISKDLDTSSISVSQKNQDLLDITHPTSMHEITRVQMSARVSEKAESSAAALLNDRPPLNTYREPEERPSTSSSNTSDDRQESSESPDSTEDADMPISHTKGNDRPNVESVSKKHTHRGHDTQNAGASSKLSRRADTEESSADELEKSVNITRWNLDVGDHINLRKAKPKHLDELMKQGPLIEAETQLKELEISDNRKGAREQEELEKQRIAEAEVERKAEQKKKKAEALKRDEESARKAAEEIKMTNRRLTLDEVIPPAEWDNVLSTLKEPHEKELSRNFAVKDLHTLVPKTTWLNDEVVNKYLSDLVQKACEKRGFTEQDRKEGKAPPYSNIPSQFWESLTKRGPEGVRNWARRPKLDQGRLLSCERVLIPICHSYHWRLVVISGTEKTIEYFDSLPHGSSQPYTKGVLDWVKAVLGSAFDAQQWSIIEGQRSPRQSNGSDCGVFVLQNARAVLLGLEFKPDLYNTSTEGILRVRHQIAARLLFGGLNWE</sequence>
<dbReference type="GO" id="GO:0006508">
    <property type="term" value="P:proteolysis"/>
    <property type="evidence" value="ECO:0007669"/>
    <property type="project" value="UniProtKB-KW"/>
</dbReference>
<evidence type="ECO:0000256" key="1">
    <source>
        <dbReference type="ARBA" id="ARBA00005234"/>
    </source>
</evidence>
<feature type="region of interest" description="Disordered" evidence="6">
    <location>
        <begin position="189"/>
        <end position="253"/>
    </location>
</feature>
<keyword evidence="9" id="KW-1185">Reference proteome</keyword>
<keyword evidence="4" id="KW-0788">Thiol protease</keyword>
<evidence type="ECO:0000256" key="5">
    <source>
        <dbReference type="SAM" id="Coils"/>
    </source>
</evidence>
<feature type="compositionally biased region" description="Polar residues" evidence="6">
    <location>
        <begin position="238"/>
        <end position="253"/>
    </location>
</feature>
<feature type="coiled-coil region" evidence="5">
    <location>
        <begin position="622"/>
        <end position="675"/>
    </location>
</feature>
<dbReference type="InterPro" id="IPR038765">
    <property type="entry name" value="Papain-like_cys_pep_sf"/>
</dbReference>
<evidence type="ECO:0000256" key="6">
    <source>
        <dbReference type="SAM" id="MobiDB-lite"/>
    </source>
</evidence>
<dbReference type="GO" id="GO:0016926">
    <property type="term" value="P:protein desumoylation"/>
    <property type="evidence" value="ECO:0007669"/>
    <property type="project" value="TreeGrafter"/>
</dbReference>
<name>A0A8H4ITT5_9PEZI</name>
<evidence type="ECO:0000256" key="3">
    <source>
        <dbReference type="ARBA" id="ARBA00022801"/>
    </source>
</evidence>
<comment type="similarity">
    <text evidence="1">Belongs to the peptidase C48 family.</text>
</comment>
<feature type="domain" description="Ubiquitin-like protease family profile" evidence="7">
    <location>
        <begin position="704"/>
        <end position="880"/>
    </location>
</feature>
<evidence type="ECO:0000256" key="4">
    <source>
        <dbReference type="ARBA" id="ARBA00022807"/>
    </source>
</evidence>
<feature type="compositionally biased region" description="Low complexity" evidence="6">
    <location>
        <begin position="30"/>
        <end position="41"/>
    </location>
</feature>
<evidence type="ECO:0000313" key="9">
    <source>
        <dbReference type="Proteomes" id="UP000572817"/>
    </source>
</evidence>
<dbReference type="GO" id="GO:0016929">
    <property type="term" value="F:deSUMOylase activity"/>
    <property type="evidence" value="ECO:0007669"/>
    <property type="project" value="TreeGrafter"/>
</dbReference>
<dbReference type="Proteomes" id="UP000572817">
    <property type="component" value="Unassembled WGS sequence"/>
</dbReference>
<dbReference type="AlphaFoldDB" id="A0A8H4ITT5"/>
<dbReference type="OrthoDB" id="1939479at2759"/>
<dbReference type="PANTHER" id="PTHR12606">
    <property type="entry name" value="SENTRIN/SUMO-SPECIFIC PROTEASE"/>
    <property type="match status" value="1"/>
</dbReference>
<dbReference type="Gene3D" id="3.40.395.10">
    <property type="entry name" value="Adenoviral Proteinase, Chain A"/>
    <property type="match status" value="1"/>
</dbReference>
<feature type="region of interest" description="Disordered" evidence="6">
    <location>
        <begin position="96"/>
        <end position="124"/>
    </location>
</feature>
<feature type="region of interest" description="Disordered" evidence="6">
    <location>
        <begin position="415"/>
        <end position="435"/>
    </location>
</feature>
<dbReference type="GO" id="GO:0005634">
    <property type="term" value="C:nucleus"/>
    <property type="evidence" value="ECO:0007669"/>
    <property type="project" value="TreeGrafter"/>
</dbReference>
<feature type="region of interest" description="Disordered" evidence="6">
    <location>
        <begin position="342"/>
        <end position="379"/>
    </location>
</feature>
<evidence type="ECO:0000256" key="2">
    <source>
        <dbReference type="ARBA" id="ARBA00022670"/>
    </source>
</evidence>
<feature type="compositionally biased region" description="Polar residues" evidence="6">
    <location>
        <begin position="203"/>
        <end position="229"/>
    </location>
</feature>
<organism evidence="8 9">
    <name type="scientific">Botryosphaeria dothidea</name>
    <dbReference type="NCBI Taxonomy" id="55169"/>
    <lineage>
        <taxon>Eukaryota</taxon>
        <taxon>Fungi</taxon>
        <taxon>Dikarya</taxon>
        <taxon>Ascomycota</taxon>
        <taxon>Pezizomycotina</taxon>
        <taxon>Dothideomycetes</taxon>
        <taxon>Dothideomycetes incertae sedis</taxon>
        <taxon>Botryosphaeriales</taxon>
        <taxon>Botryosphaeriaceae</taxon>
        <taxon>Botryosphaeria</taxon>
    </lineage>
</organism>
<protein>
    <submittedName>
        <fullName evidence="8">Peptidase C48 SUMO/Sentrin/Ubl1</fullName>
    </submittedName>
</protein>
<evidence type="ECO:0000259" key="7">
    <source>
        <dbReference type="PROSITE" id="PS50600"/>
    </source>
</evidence>
<dbReference type="EMBL" id="WWBZ02000027">
    <property type="protein sequence ID" value="KAF4307371.1"/>
    <property type="molecule type" value="Genomic_DNA"/>
</dbReference>
<feature type="compositionally biased region" description="Basic and acidic residues" evidence="6">
    <location>
        <begin position="423"/>
        <end position="432"/>
    </location>
</feature>
<dbReference type="InterPro" id="IPR003653">
    <property type="entry name" value="Peptidase_C48_C"/>
</dbReference>
<dbReference type="SUPFAM" id="SSF54001">
    <property type="entry name" value="Cysteine proteinases"/>
    <property type="match status" value="1"/>
</dbReference>
<keyword evidence="3" id="KW-0378">Hydrolase</keyword>
<keyword evidence="2" id="KW-0645">Protease</keyword>
<accession>A0A8H4ITT5</accession>
<feature type="compositionally biased region" description="Polar residues" evidence="6">
    <location>
        <begin position="350"/>
        <end position="361"/>
    </location>
</feature>
<evidence type="ECO:0000313" key="8">
    <source>
        <dbReference type="EMBL" id="KAF4307371.1"/>
    </source>
</evidence>
<feature type="region of interest" description="Disordered" evidence="6">
    <location>
        <begin position="462"/>
        <end position="570"/>
    </location>
</feature>
<keyword evidence="5" id="KW-0175">Coiled coil</keyword>
<reference evidence="8" key="1">
    <citation type="submission" date="2020-04" db="EMBL/GenBank/DDBJ databases">
        <title>Genome Assembly and Annotation of Botryosphaeria dothidea sdau 11-99, a Latent Pathogen of Apple Fruit Ring Rot in China.</title>
        <authorList>
            <person name="Yu C."/>
            <person name="Diao Y."/>
            <person name="Lu Q."/>
            <person name="Zhao J."/>
            <person name="Cui S."/>
            <person name="Peng C."/>
            <person name="He B."/>
            <person name="Liu H."/>
        </authorList>
    </citation>
    <scope>NUCLEOTIDE SEQUENCE [LARGE SCALE GENOMIC DNA]</scope>
    <source>
        <strain evidence="8">Sdau11-99</strain>
    </source>
</reference>
<proteinExistence type="inferred from homology"/>
<feature type="compositionally biased region" description="Acidic residues" evidence="6">
    <location>
        <begin position="1"/>
        <end position="11"/>
    </location>
</feature>
<feature type="region of interest" description="Disordered" evidence="6">
    <location>
        <begin position="268"/>
        <end position="328"/>
    </location>
</feature>
<feature type="region of interest" description="Disordered" evidence="6">
    <location>
        <begin position="1"/>
        <end position="63"/>
    </location>
</feature>
<feature type="compositionally biased region" description="Polar residues" evidence="6">
    <location>
        <begin position="289"/>
        <end position="317"/>
    </location>
</feature>
<gene>
    <name evidence="8" type="ORF">GTA08_BOTSDO14118</name>
</gene>
<dbReference type="Pfam" id="PF02902">
    <property type="entry name" value="Peptidase_C48"/>
    <property type="match status" value="1"/>
</dbReference>
<comment type="caution">
    <text evidence="8">The sequence shown here is derived from an EMBL/GenBank/DDBJ whole genome shotgun (WGS) entry which is preliminary data.</text>
</comment>
<dbReference type="PANTHER" id="PTHR12606:SF141">
    <property type="entry name" value="GH15225P-RELATED"/>
    <property type="match status" value="1"/>
</dbReference>
<dbReference type="PROSITE" id="PS50600">
    <property type="entry name" value="ULP_PROTEASE"/>
    <property type="match status" value="1"/>
</dbReference>